<evidence type="ECO:0000313" key="5">
    <source>
        <dbReference type="Proteomes" id="UP001529421"/>
    </source>
</evidence>
<proteinExistence type="predicted"/>
<dbReference type="PANTHER" id="PTHR35149">
    <property type="entry name" value="SLL5132 PROTEIN"/>
    <property type="match status" value="1"/>
</dbReference>
<reference evidence="5" key="1">
    <citation type="submission" date="2023-06" db="EMBL/GenBank/DDBJ databases">
        <title>Identification and characterization of horizontal gene transfer across gut microbiota members of farm animals based on homology search.</title>
        <authorList>
            <person name="Zeman M."/>
            <person name="Kubasova T."/>
            <person name="Jahodarova E."/>
            <person name="Nykrynova M."/>
            <person name="Rychlik I."/>
        </authorList>
    </citation>
    <scope>NUCLEOTIDE SEQUENCE [LARGE SCALE GENOMIC DNA]</scope>
    <source>
        <strain evidence="5">154_Feed</strain>
    </source>
</reference>
<organism evidence="4 5">
    <name type="scientific">Enorma phocaeensis</name>
    <dbReference type="NCBI Taxonomy" id="1871019"/>
    <lineage>
        <taxon>Bacteria</taxon>
        <taxon>Bacillati</taxon>
        <taxon>Actinomycetota</taxon>
        <taxon>Coriobacteriia</taxon>
        <taxon>Coriobacteriales</taxon>
        <taxon>Coriobacteriaceae</taxon>
        <taxon>Enorma</taxon>
    </lineage>
</organism>
<protein>
    <submittedName>
        <fullName evidence="4">DUF262 domain-containing HNH endonuclease family protein</fullName>
    </submittedName>
</protein>
<dbReference type="RefSeq" id="WP_289545831.1">
    <property type="nucleotide sequence ID" value="NZ_JAUDDZ010000015.1"/>
</dbReference>
<feature type="domain" description="GmrSD restriction endonucleases C-terminal" evidence="3">
    <location>
        <begin position="533"/>
        <end position="684"/>
    </location>
</feature>
<dbReference type="Pfam" id="PF07510">
    <property type="entry name" value="GmrSD_C"/>
    <property type="match status" value="1"/>
</dbReference>
<dbReference type="InterPro" id="IPR011089">
    <property type="entry name" value="GmrSD_C"/>
</dbReference>
<evidence type="ECO:0000259" key="3">
    <source>
        <dbReference type="Pfam" id="PF07510"/>
    </source>
</evidence>
<dbReference type="Proteomes" id="UP001529421">
    <property type="component" value="Unassembled WGS sequence"/>
</dbReference>
<dbReference type="InterPro" id="IPR004919">
    <property type="entry name" value="GmrSD_N"/>
</dbReference>
<keyword evidence="4" id="KW-0540">Nuclease</keyword>
<evidence type="ECO:0000256" key="1">
    <source>
        <dbReference type="SAM" id="MobiDB-lite"/>
    </source>
</evidence>
<feature type="region of interest" description="Disordered" evidence="1">
    <location>
        <begin position="1"/>
        <end position="74"/>
    </location>
</feature>
<dbReference type="Pfam" id="PF03235">
    <property type="entry name" value="GmrSD_N"/>
    <property type="match status" value="1"/>
</dbReference>
<evidence type="ECO:0000313" key="4">
    <source>
        <dbReference type="EMBL" id="MDM8275646.1"/>
    </source>
</evidence>
<feature type="domain" description="GmrSD restriction endonucleases N-terminal" evidence="2">
    <location>
        <begin position="96"/>
        <end position="322"/>
    </location>
</feature>
<name>A0ABT7VAW0_9ACTN</name>
<accession>A0ABT7VAW0</accession>
<dbReference type="EMBL" id="JAUDDZ010000015">
    <property type="protein sequence ID" value="MDM8275646.1"/>
    <property type="molecule type" value="Genomic_DNA"/>
</dbReference>
<gene>
    <name evidence="4" type="ORF">QUW28_09115</name>
</gene>
<sequence length="697" mass="79060">MMTAPRNQDHGRPFKRGDVGWLLPQKLQEGESERSDGARCDKIHLGSPLLVESESNSKGKESPSPYQTNRNHMPYNESRDEMIKNVSDPSVASILSTDALKVYNIPRYQREYTWGQRDWANLYDDVFDNDPGYFLGSIIVIQGEIDPKTNIVEFEVIDGQQRLTTISLLLAALYARINEHPDAIDEDMQLDDIRPLRNRLVLKSNKDMTRVVPQVQNHNQDDYRWILKERAGLAVVMQRPKYHGVRKMSKAFEYFYDRLGGEIAGMGDDDAVHTLLDKSRLLCSAVLVQINVDSHADAYTLFASLNNRGVPLSAVDLIKNTLLAKVADADGDELDYYFEQWQEVLRNLGDDYATQERFFRQNYDAFRRDVNRPFVQEGGAQLPLGSVATRSNLLKIYEKRIGQDPGALGVLDELICNSAIYSQIIGVDREGMDSGLERQLVEIARAQGVPSYLMLLYLMKRKPELGLDDVLISGIVALLVRFFVRRNVTDTPPTRDLERLFISICEGIEDESIRGVEVARYIKRRLVDVSASDATFKERLEGPIYDVNPDMTRYILTVLAEPSVTKEMKGLWERYPSGNYVWTIEHVFPQGENIPASWVDMIGGGDKTKAQEIQAAHVHTLGNLTITGYNSKLSNMPFIEKRDRKDSNGANVGYRNGLNLNDDLVGADSWTKEQIVARTEKLVELALQAFTFDDIEF</sequence>
<feature type="compositionally biased region" description="Basic and acidic residues" evidence="1">
    <location>
        <begin position="28"/>
        <end position="44"/>
    </location>
</feature>
<dbReference type="PANTHER" id="PTHR35149:SF1">
    <property type="entry name" value="DUF5655 DOMAIN-CONTAINING PROTEIN"/>
    <property type="match status" value="1"/>
</dbReference>
<comment type="caution">
    <text evidence="4">The sequence shown here is derived from an EMBL/GenBank/DDBJ whole genome shotgun (WGS) entry which is preliminary data.</text>
</comment>
<feature type="compositionally biased region" description="Basic and acidic residues" evidence="1">
    <location>
        <begin position="7"/>
        <end position="18"/>
    </location>
</feature>
<keyword evidence="5" id="KW-1185">Reference proteome</keyword>
<keyword evidence="4" id="KW-0378">Hydrolase</keyword>
<keyword evidence="4" id="KW-0255">Endonuclease</keyword>
<evidence type="ECO:0000259" key="2">
    <source>
        <dbReference type="Pfam" id="PF03235"/>
    </source>
</evidence>
<dbReference type="GO" id="GO:0004519">
    <property type="term" value="F:endonuclease activity"/>
    <property type="evidence" value="ECO:0007669"/>
    <property type="project" value="UniProtKB-KW"/>
</dbReference>